<dbReference type="AlphaFoldDB" id="G2KLV9"/>
<keyword evidence="12" id="KW-1185">Reference proteome</keyword>
<comment type="catalytic activity">
    <reaction evidence="7">
        <text>L-aspartate + L-glutamine + ATP + H2O = L-asparagine + L-glutamate + AMP + diphosphate + H(+)</text>
        <dbReference type="Rhea" id="RHEA:12228"/>
        <dbReference type="ChEBI" id="CHEBI:15377"/>
        <dbReference type="ChEBI" id="CHEBI:15378"/>
        <dbReference type="ChEBI" id="CHEBI:29985"/>
        <dbReference type="ChEBI" id="CHEBI:29991"/>
        <dbReference type="ChEBI" id="CHEBI:30616"/>
        <dbReference type="ChEBI" id="CHEBI:33019"/>
        <dbReference type="ChEBI" id="CHEBI:58048"/>
        <dbReference type="ChEBI" id="CHEBI:58359"/>
        <dbReference type="ChEBI" id="CHEBI:456215"/>
        <dbReference type="EC" id="6.3.5.4"/>
    </reaction>
</comment>
<dbReference type="InterPro" id="IPR014729">
    <property type="entry name" value="Rossmann-like_a/b/a_fold"/>
</dbReference>
<evidence type="ECO:0000256" key="7">
    <source>
        <dbReference type="ARBA" id="ARBA00048741"/>
    </source>
</evidence>
<gene>
    <name evidence="11" type="ordered locus">MICA_1008</name>
</gene>
<dbReference type="InterPro" id="IPR051786">
    <property type="entry name" value="ASN_synthetase/amidase"/>
</dbReference>
<proteinExistence type="inferred from homology"/>
<evidence type="ECO:0000313" key="11">
    <source>
        <dbReference type="EMBL" id="AEP09338.1"/>
    </source>
</evidence>
<evidence type="ECO:0000256" key="9">
    <source>
        <dbReference type="PIRSR" id="PIRSR001589-2"/>
    </source>
</evidence>
<evidence type="ECO:0000259" key="10">
    <source>
        <dbReference type="PROSITE" id="PS51278"/>
    </source>
</evidence>
<dbReference type="InterPro" id="IPR001962">
    <property type="entry name" value="Asn_synthase"/>
</dbReference>
<feature type="active site" description="For GATase activity" evidence="8">
    <location>
        <position position="2"/>
    </location>
</feature>
<keyword evidence="4 9" id="KW-0547">Nucleotide-binding</keyword>
<sequence length="628" mass="72779">MCGVAGLLYLDKTPVSPVTIKRMTDIISHRGPDGEGQWVEENIGLGHRRLAIIDLSPAGHQPMVSVDHRYVISFNGEIYNFMELRAELEAKGYWFRSKTDTEVLLYAYAEWGVKALERLNGMFAFALWDRKEKTLLLARDRFGVKPIYYARQGNMLAFGSEQKAITAHKEFQRHLNKPALLEYFTFQNIFTDQTLLQDVKILPAGHYAIVDMKKKNPELQLTQYWDFHFSEPENPASDEEYREELDRLFQQAVKRQLMTDVELGCYLSGGMDSGSITAIAAKEYPYIKTFTCGFDLNSASGIELAYDERARAEFMSYKFKTEHYEMVLKAGDMERCMSKLAWHLEEPRVGQSYPNYYAAQLASKFVKVVLSGAGGDELFGGYPWRYYRAVVNDNFMDYTDKYYMFWQRLIPNSQLKQVFAPVWKDVEHVWTRDIFRDVFKNHKNELKTPEDYINHSLYFEAKTFLHGLLVVEDKLSMAHSLESRVPFLDNDLVDFAMRCPVQLKLNNLADVVRINENEAGNKTGKYFEKTKDGKQIVRDVMKKYIPDDIASAEKQGFSAPDASWFKGESIDFVCKRLLNNKAPIYDILDKESIQQMLDEHLTGRQNRRLLVWSLLNVDEWLEKSGLQS</sequence>
<accession>G2KLV9</accession>
<dbReference type="InterPro" id="IPR029055">
    <property type="entry name" value="Ntn_hydrolases_N"/>
</dbReference>
<evidence type="ECO:0000313" key="12">
    <source>
        <dbReference type="Proteomes" id="UP000009286"/>
    </source>
</evidence>
<protein>
    <recommendedName>
        <fullName evidence="3">asparagine synthase (glutamine-hydrolyzing)</fullName>
        <ecNumber evidence="3">6.3.5.4</ecNumber>
    </recommendedName>
</protein>
<evidence type="ECO:0000256" key="6">
    <source>
        <dbReference type="ARBA" id="ARBA00022962"/>
    </source>
</evidence>
<evidence type="ECO:0000256" key="2">
    <source>
        <dbReference type="ARBA" id="ARBA00005752"/>
    </source>
</evidence>
<evidence type="ECO:0000256" key="4">
    <source>
        <dbReference type="ARBA" id="ARBA00022741"/>
    </source>
</evidence>
<dbReference type="EMBL" id="CP002382">
    <property type="protein sequence ID" value="AEP09338.1"/>
    <property type="molecule type" value="Genomic_DNA"/>
</dbReference>
<keyword evidence="8" id="KW-0061">Asparagine biosynthesis</keyword>
<dbReference type="eggNOG" id="COG0367">
    <property type="taxonomic scope" value="Bacteria"/>
</dbReference>
<dbReference type="OrthoDB" id="9763290at2"/>
<dbReference type="InterPro" id="IPR033738">
    <property type="entry name" value="AsnB_N"/>
</dbReference>
<keyword evidence="5 9" id="KW-0067">ATP-binding</keyword>
<dbReference type="PIRSF" id="PIRSF001589">
    <property type="entry name" value="Asn_synthetase_glu-h"/>
    <property type="match status" value="1"/>
</dbReference>
<dbReference type="SUPFAM" id="SSF56235">
    <property type="entry name" value="N-terminal nucleophile aminohydrolases (Ntn hydrolases)"/>
    <property type="match status" value="1"/>
</dbReference>
<dbReference type="InterPro" id="IPR006426">
    <property type="entry name" value="Asn_synth_AEB"/>
</dbReference>
<evidence type="ECO:0000256" key="3">
    <source>
        <dbReference type="ARBA" id="ARBA00012737"/>
    </source>
</evidence>
<feature type="binding site" evidence="9">
    <location>
        <begin position="371"/>
        <end position="372"/>
    </location>
    <ligand>
        <name>ATP</name>
        <dbReference type="ChEBI" id="CHEBI:30616"/>
    </ligand>
</feature>
<dbReference type="HOGENOM" id="CLU_014658_3_1_5"/>
<feature type="domain" description="Glutamine amidotransferase type-2" evidence="10">
    <location>
        <begin position="2"/>
        <end position="213"/>
    </location>
</feature>
<comment type="pathway">
    <text evidence="1">Amino-acid biosynthesis; L-asparagine biosynthesis; L-asparagine from L-aspartate (L-Gln route): step 1/1.</text>
</comment>
<keyword evidence="8" id="KW-0028">Amino-acid biosynthesis</keyword>
<feature type="binding site" evidence="9">
    <location>
        <position position="100"/>
    </location>
    <ligand>
        <name>L-glutamine</name>
        <dbReference type="ChEBI" id="CHEBI:58359"/>
    </ligand>
</feature>
<dbReference type="Pfam" id="PF00733">
    <property type="entry name" value="Asn_synthase"/>
    <property type="match status" value="1"/>
</dbReference>
<evidence type="ECO:0000256" key="8">
    <source>
        <dbReference type="PIRSR" id="PIRSR001589-1"/>
    </source>
</evidence>
<dbReference type="RefSeq" id="WP_014102561.1">
    <property type="nucleotide sequence ID" value="NC_016026.1"/>
</dbReference>
<evidence type="ECO:0000256" key="1">
    <source>
        <dbReference type="ARBA" id="ARBA00005187"/>
    </source>
</evidence>
<keyword evidence="11" id="KW-0436">Ligase</keyword>
<dbReference type="NCBIfam" id="TIGR01536">
    <property type="entry name" value="asn_synth_AEB"/>
    <property type="match status" value="1"/>
</dbReference>
<dbReference type="GO" id="GO:0004066">
    <property type="term" value="F:asparagine synthase (glutamine-hydrolyzing) activity"/>
    <property type="evidence" value="ECO:0007669"/>
    <property type="project" value="UniProtKB-EC"/>
</dbReference>
<dbReference type="SUPFAM" id="SSF52402">
    <property type="entry name" value="Adenine nucleotide alpha hydrolases-like"/>
    <property type="match status" value="1"/>
</dbReference>
<dbReference type="InterPro" id="IPR017932">
    <property type="entry name" value="GATase_2_dom"/>
</dbReference>
<dbReference type="KEGG" id="mai:MICA_1008"/>
<dbReference type="PANTHER" id="PTHR43284">
    <property type="entry name" value="ASPARAGINE SYNTHETASE (GLUTAMINE-HYDROLYZING)"/>
    <property type="match status" value="1"/>
</dbReference>
<reference evidence="11 12" key="1">
    <citation type="journal article" date="2011" name="BMC Genomics">
        <title>Genomic insights into an obligate epibiotic bacterial predator: Micavibrio aeruginosavorus ARL-13.</title>
        <authorList>
            <person name="Wang Z."/>
            <person name="Kadouri D."/>
            <person name="Wu M."/>
        </authorList>
    </citation>
    <scope>NUCLEOTIDE SEQUENCE [LARGE SCALE GENOMIC DNA]</scope>
    <source>
        <strain evidence="11 12">ARL-13</strain>
    </source>
</reference>
<dbReference type="GO" id="GO:0005829">
    <property type="term" value="C:cytosol"/>
    <property type="evidence" value="ECO:0007669"/>
    <property type="project" value="TreeGrafter"/>
</dbReference>
<name>G2KLV9_MICAA</name>
<comment type="similarity">
    <text evidence="2">Belongs to the asparagine synthetase family.</text>
</comment>
<dbReference type="CDD" id="cd00712">
    <property type="entry name" value="AsnB"/>
    <property type="match status" value="1"/>
</dbReference>
<dbReference type="GO" id="GO:0006529">
    <property type="term" value="P:asparagine biosynthetic process"/>
    <property type="evidence" value="ECO:0007669"/>
    <property type="project" value="UniProtKB-KW"/>
</dbReference>
<dbReference type="Pfam" id="PF13522">
    <property type="entry name" value="GATase_6"/>
    <property type="match status" value="1"/>
</dbReference>
<dbReference type="GO" id="GO:0005524">
    <property type="term" value="F:ATP binding"/>
    <property type="evidence" value="ECO:0007669"/>
    <property type="project" value="UniProtKB-KW"/>
</dbReference>
<organism evidence="11 12">
    <name type="scientific">Micavibrio aeruginosavorus (strain ARL-13)</name>
    <dbReference type="NCBI Taxonomy" id="856793"/>
    <lineage>
        <taxon>Bacteria</taxon>
        <taxon>Pseudomonadati</taxon>
        <taxon>Bdellovibrionota</taxon>
        <taxon>Bdellovibrionia</taxon>
        <taxon>Bdellovibrionales</taxon>
        <taxon>Pseudobdellovibrionaceae</taxon>
        <taxon>Micavibrio</taxon>
    </lineage>
</organism>
<evidence type="ECO:0000256" key="5">
    <source>
        <dbReference type="ARBA" id="ARBA00022840"/>
    </source>
</evidence>
<dbReference type="Proteomes" id="UP000009286">
    <property type="component" value="Chromosome"/>
</dbReference>
<dbReference type="Gene3D" id="3.60.20.10">
    <property type="entry name" value="Glutamine Phosphoribosylpyrophosphate, subunit 1, domain 1"/>
    <property type="match status" value="1"/>
</dbReference>
<dbReference type="STRING" id="856793.MICA_1008"/>
<dbReference type="Gene3D" id="3.40.50.620">
    <property type="entry name" value="HUPs"/>
    <property type="match status" value="1"/>
</dbReference>
<dbReference type="EC" id="6.3.5.4" evidence="3"/>
<dbReference type="PANTHER" id="PTHR43284:SF1">
    <property type="entry name" value="ASPARAGINE SYNTHETASE"/>
    <property type="match status" value="1"/>
</dbReference>
<keyword evidence="6 8" id="KW-0315">Glutamine amidotransferase</keyword>
<dbReference type="PROSITE" id="PS51278">
    <property type="entry name" value="GATASE_TYPE_2"/>
    <property type="match status" value="1"/>
</dbReference>
<dbReference type="CDD" id="cd01991">
    <property type="entry name" value="Asn_synthase_B_C"/>
    <property type="match status" value="1"/>
</dbReference>